<evidence type="ECO:0000313" key="1">
    <source>
        <dbReference type="EMBL" id="KAI3680833.1"/>
    </source>
</evidence>
<comment type="caution">
    <text evidence="1">The sequence shown here is derived from an EMBL/GenBank/DDBJ whole genome shotgun (WGS) entry which is preliminary data.</text>
</comment>
<accession>A0ACB8Y837</accession>
<protein>
    <submittedName>
        <fullName evidence="1">Uncharacterized protein</fullName>
    </submittedName>
</protein>
<dbReference type="Proteomes" id="UP001055879">
    <property type="component" value="Linkage Group LG13"/>
</dbReference>
<dbReference type="EMBL" id="CM042059">
    <property type="protein sequence ID" value="KAI3680833.1"/>
    <property type="molecule type" value="Genomic_DNA"/>
</dbReference>
<reference evidence="2" key="1">
    <citation type="journal article" date="2022" name="Mol. Ecol. Resour.">
        <title>The genomes of chicory, endive, great burdock and yacon provide insights into Asteraceae palaeo-polyploidization history and plant inulin production.</title>
        <authorList>
            <person name="Fan W."/>
            <person name="Wang S."/>
            <person name="Wang H."/>
            <person name="Wang A."/>
            <person name="Jiang F."/>
            <person name="Liu H."/>
            <person name="Zhao H."/>
            <person name="Xu D."/>
            <person name="Zhang Y."/>
        </authorList>
    </citation>
    <scope>NUCLEOTIDE SEQUENCE [LARGE SCALE GENOMIC DNA]</scope>
    <source>
        <strain evidence="2">cv. Niubang</strain>
    </source>
</reference>
<organism evidence="1 2">
    <name type="scientific">Arctium lappa</name>
    <name type="common">Greater burdock</name>
    <name type="synonym">Lappa major</name>
    <dbReference type="NCBI Taxonomy" id="4217"/>
    <lineage>
        <taxon>Eukaryota</taxon>
        <taxon>Viridiplantae</taxon>
        <taxon>Streptophyta</taxon>
        <taxon>Embryophyta</taxon>
        <taxon>Tracheophyta</taxon>
        <taxon>Spermatophyta</taxon>
        <taxon>Magnoliopsida</taxon>
        <taxon>eudicotyledons</taxon>
        <taxon>Gunneridae</taxon>
        <taxon>Pentapetalae</taxon>
        <taxon>asterids</taxon>
        <taxon>campanulids</taxon>
        <taxon>Asterales</taxon>
        <taxon>Asteraceae</taxon>
        <taxon>Carduoideae</taxon>
        <taxon>Cardueae</taxon>
        <taxon>Arctiinae</taxon>
        <taxon>Arctium</taxon>
    </lineage>
</organism>
<keyword evidence="2" id="KW-1185">Reference proteome</keyword>
<gene>
    <name evidence="1" type="ORF">L6452_35609</name>
</gene>
<sequence length="249" mass="27501">MELPLIDRILVIRHGSVVNVSNLQFVSRERNGRFVYVGSNWKEWVSFVVEPYRTHHNPLCLPVVALAHPSCPSTTTLALAVVVVARPSWLSTTTLVIALPNNQATVRNTIDFAISHGKGSQLSFSLCSILLFLSLNTLLRRLPPPPLSSPSTTTLDVALAHLSTTTLAINYQATPITIHCLPVVALTHLPWPSTTIIALAINQVTVRSTIHFAISHDKGVSLVLWFMRITHRHGQKRIADRLGDLRTIL</sequence>
<evidence type="ECO:0000313" key="2">
    <source>
        <dbReference type="Proteomes" id="UP001055879"/>
    </source>
</evidence>
<reference evidence="1 2" key="2">
    <citation type="journal article" date="2022" name="Mol. Ecol. Resour.">
        <title>The genomes of chicory, endive, great burdock and yacon provide insights into Asteraceae paleo-polyploidization history and plant inulin production.</title>
        <authorList>
            <person name="Fan W."/>
            <person name="Wang S."/>
            <person name="Wang H."/>
            <person name="Wang A."/>
            <person name="Jiang F."/>
            <person name="Liu H."/>
            <person name="Zhao H."/>
            <person name="Xu D."/>
            <person name="Zhang Y."/>
        </authorList>
    </citation>
    <scope>NUCLEOTIDE SEQUENCE [LARGE SCALE GENOMIC DNA]</scope>
    <source>
        <strain evidence="2">cv. Niubang</strain>
    </source>
</reference>
<proteinExistence type="predicted"/>
<name>A0ACB8Y837_ARCLA</name>